<dbReference type="Proteomes" id="UP000028481">
    <property type="component" value="Chromosome"/>
</dbReference>
<proteinExistence type="predicted"/>
<dbReference type="EMBL" id="CP008796">
    <property type="protein sequence ID" value="AIH03948.1"/>
    <property type="molecule type" value="Genomic_DNA"/>
</dbReference>
<evidence type="ECO:0000313" key="1">
    <source>
        <dbReference type="EMBL" id="AIH03948.1"/>
    </source>
</evidence>
<dbReference type="HOGENOM" id="CLU_492525_0_0_0"/>
<accession>A0A075WU76</accession>
<dbReference type="SUPFAM" id="SSF69318">
    <property type="entry name" value="Integrin alpha N-terminal domain"/>
    <property type="match status" value="1"/>
</dbReference>
<organism evidence="1 2">
    <name type="scientific">Thermodesulfobacterium commune DSM 2178</name>
    <dbReference type="NCBI Taxonomy" id="289377"/>
    <lineage>
        <taxon>Bacteria</taxon>
        <taxon>Pseudomonadati</taxon>
        <taxon>Thermodesulfobacteriota</taxon>
        <taxon>Thermodesulfobacteria</taxon>
        <taxon>Thermodesulfobacteriales</taxon>
        <taxon>Thermodesulfobacteriaceae</taxon>
        <taxon>Thermodesulfobacterium</taxon>
    </lineage>
</organism>
<name>A0A075WU76_9BACT</name>
<dbReference type="eggNOG" id="ENOG5032XMD">
    <property type="taxonomic scope" value="Bacteria"/>
</dbReference>
<dbReference type="OrthoDB" id="9813582at2"/>
<dbReference type="STRING" id="289377.HL41_03675"/>
<dbReference type="InterPro" id="IPR028994">
    <property type="entry name" value="Integrin_alpha_N"/>
</dbReference>
<dbReference type="PaxDb" id="289377-HL41_03675"/>
<evidence type="ECO:0000313" key="2">
    <source>
        <dbReference type="Proteomes" id="UP000028481"/>
    </source>
</evidence>
<keyword evidence="2" id="KW-1185">Reference proteome</keyword>
<sequence>MKVIFKVLILVFFIFSTHQLSFSSLPPEVYEQVKKDFSPLSGLLIGIEDRELIIDKGLVQGVKNKDIFTVYKRGKKIVHPETQKTLGYLKEPVAKIEVVRTDENFAMAKVIYQKEPLTVPMPITRYADLKILVIVEHTNPNENLFLTLKNNLPDCTIIFDPNLRFSQITPEYLLAEKFDLLFVEEENTIKVYNSKLDLIRYYGGLSYSKVSTSTYLRPSQTKVEPKPLGETQPSLIGKTKGEVVQAEFTDIDNDGIQEMIYFNSQGLFIVKLKGGLLAYYKPSSGKIVNFSVGPNGWIALNVYDDRVGMKSEILHYTNQGLNPVITNINLILNFVDYTARGIKDTLLGQTFDPETFFGKEVFILKRENNQLIYAHKLNLFEGYQNIGTSFVDFDQDGQPEILTYLDDGRLGVYKNNQLQWTSPYAIAQHFYEVRLIKGKKGQEVVKKVILPFVSPLVQYANGKTFVFFASTEFPLNTVKKELKYLPLDSATSQIFVLGFEGNYYYRNLTSAQRGFITGIGYDNSLLYFTVVRGKYPVDTETELYSLILGRSSF</sequence>
<gene>
    <name evidence="1" type="ORF">HL41_03675</name>
</gene>
<dbReference type="RefSeq" id="WP_038060355.1">
    <property type="nucleotide sequence ID" value="NZ_CP008796.1"/>
</dbReference>
<dbReference type="AlphaFoldDB" id="A0A075WU76"/>
<dbReference type="KEGG" id="tcm:HL41_03675"/>
<protein>
    <submittedName>
        <fullName evidence="1">Uncharacterized protein</fullName>
    </submittedName>
</protein>
<reference evidence="1 2" key="1">
    <citation type="journal article" date="2015" name="Genome Announc.">
        <title>Genome Sequence of a Sulfate-Reducing Thermophilic Bacterium, Thermodesulfobacterium commune DSM 2178T (Phylum Thermodesulfobacteria).</title>
        <authorList>
            <person name="Bhatnagar S."/>
            <person name="Badger J.H."/>
            <person name="Madupu R."/>
            <person name="Khouri H.M."/>
            <person name="O'Connor E.M."/>
            <person name="Robb F.T."/>
            <person name="Ward N.L."/>
            <person name="Eisen J.A."/>
        </authorList>
    </citation>
    <scope>NUCLEOTIDE SEQUENCE [LARGE SCALE GENOMIC DNA]</scope>
    <source>
        <strain evidence="1 2">DSM 2178</strain>
    </source>
</reference>